<keyword evidence="3" id="KW-0813">Transport</keyword>
<dbReference type="Gene3D" id="3.30.1150.10">
    <property type="match status" value="1"/>
</dbReference>
<evidence type="ECO:0000256" key="11">
    <source>
        <dbReference type="SAM" id="Phobius"/>
    </source>
</evidence>
<comment type="similarity">
    <text evidence="2">Belongs to the TonB family.</text>
</comment>
<feature type="compositionally biased region" description="Pro residues" evidence="10">
    <location>
        <begin position="125"/>
        <end position="141"/>
    </location>
</feature>
<dbReference type="Proteomes" id="UP000525987">
    <property type="component" value="Unassembled WGS sequence"/>
</dbReference>
<sequence>MAAPVNDPIRYVPVTRPYRYWLAWAASLLLHLVVIGAVASRQFAPAPLERTGLDVVLVSRPAESPVAAEALAEAAQLAAGTAAETPPAESRTAPRARSSATPATVPAGAPATPTEPDVAARPEPEVQPEPSAPPAVEPEPPQEQQAAESPEPRPSVAQTEKDDAPTATDTPVSGRDLLAQATASIREQGLSADYAGEAMGQARPAAQQAAEARYIDDWTRRVEDYGNRVHPAPPELEGQLRIRVVIGRDGQVRRAEVIQSSGHSELDQAALDTVHGAAPYRPFDAGMGDLDSLSITRIWRFGEGNDYGVR</sequence>
<evidence type="ECO:0000259" key="12">
    <source>
        <dbReference type="Pfam" id="PF03544"/>
    </source>
</evidence>
<name>A0A7W5BYG3_9GAMM</name>
<evidence type="ECO:0000256" key="1">
    <source>
        <dbReference type="ARBA" id="ARBA00004383"/>
    </source>
</evidence>
<dbReference type="Pfam" id="PF03544">
    <property type="entry name" value="TonB_C"/>
    <property type="match status" value="1"/>
</dbReference>
<feature type="domain" description="TonB C-terminal" evidence="12">
    <location>
        <begin position="236"/>
        <end position="301"/>
    </location>
</feature>
<gene>
    <name evidence="13" type="ORF">FHR96_002355</name>
</gene>
<reference evidence="13 14" key="1">
    <citation type="submission" date="2020-08" db="EMBL/GenBank/DDBJ databases">
        <title>Genomic Encyclopedia of Type Strains, Phase III (KMG-III): the genomes of soil and plant-associated and newly described type strains.</title>
        <authorList>
            <person name="Whitman W."/>
        </authorList>
    </citation>
    <scope>NUCLEOTIDE SEQUENCE [LARGE SCALE GENOMIC DNA]</scope>
    <source>
        <strain evidence="13 14">CECT 5995</strain>
    </source>
</reference>
<proteinExistence type="inferred from homology"/>
<evidence type="ECO:0000313" key="14">
    <source>
        <dbReference type="Proteomes" id="UP000525987"/>
    </source>
</evidence>
<dbReference type="EMBL" id="JACHXM010000009">
    <property type="protein sequence ID" value="MBB3141476.1"/>
    <property type="molecule type" value="Genomic_DNA"/>
</dbReference>
<dbReference type="AlphaFoldDB" id="A0A7W5BYG3"/>
<evidence type="ECO:0000256" key="8">
    <source>
        <dbReference type="ARBA" id="ARBA00022989"/>
    </source>
</evidence>
<dbReference type="GO" id="GO:0015031">
    <property type="term" value="P:protein transport"/>
    <property type="evidence" value="ECO:0007669"/>
    <property type="project" value="UniProtKB-KW"/>
</dbReference>
<evidence type="ECO:0000256" key="3">
    <source>
        <dbReference type="ARBA" id="ARBA00022448"/>
    </source>
</evidence>
<dbReference type="NCBIfam" id="TIGR01352">
    <property type="entry name" value="tonB_Cterm"/>
    <property type="match status" value="1"/>
</dbReference>
<dbReference type="RefSeq" id="WP_183387844.1">
    <property type="nucleotide sequence ID" value="NZ_JACHXM010000009.1"/>
</dbReference>
<dbReference type="InterPro" id="IPR037682">
    <property type="entry name" value="TonB_C"/>
</dbReference>
<protein>
    <submittedName>
        <fullName evidence="13">Protein TonB</fullName>
    </submittedName>
</protein>
<feature type="transmembrane region" description="Helical" evidence="11">
    <location>
        <begin position="20"/>
        <end position="40"/>
    </location>
</feature>
<dbReference type="InterPro" id="IPR006260">
    <property type="entry name" value="TonB/TolA_C"/>
</dbReference>
<keyword evidence="6 11" id="KW-0812">Transmembrane</keyword>
<dbReference type="GO" id="GO:0098797">
    <property type="term" value="C:plasma membrane protein complex"/>
    <property type="evidence" value="ECO:0007669"/>
    <property type="project" value="TreeGrafter"/>
</dbReference>
<evidence type="ECO:0000256" key="7">
    <source>
        <dbReference type="ARBA" id="ARBA00022927"/>
    </source>
</evidence>
<dbReference type="SUPFAM" id="SSF74653">
    <property type="entry name" value="TolA/TonB C-terminal domain"/>
    <property type="match status" value="1"/>
</dbReference>
<feature type="compositionally biased region" description="Low complexity" evidence="10">
    <location>
        <begin position="78"/>
        <end position="89"/>
    </location>
</feature>
<keyword evidence="8 11" id="KW-1133">Transmembrane helix</keyword>
<keyword evidence="4" id="KW-1003">Cell membrane</keyword>
<dbReference type="GO" id="GO:0031992">
    <property type="term" value="F:energy transducer activity"/>
    <property type="evidence" value="ECO:0007669"/>
    <property type="project" value="TreeGrafter"/>
</dbReference>
<evidence type="ECO:0000313" key="13">
    <source>
        <dbReference type="EMBL" id="MBB3141476.1"/>
    </source>
</evidence>
<keyword evidence="7" id="KW-0653">Protein transport</keyword>
<keyword evidence="14" id="KW-1185">Reference proteome</keyword>
<dbReference type="InterPro" id="IPR051045">
    <property type="entry name" value="TonB-dependent_transducer"/>
</dbReference>
<comment type="subcellular location">
    <subcellularLocation>
        <location evidence="1">Cell inner membrane</location>
        <topology evidence="1">Single-pass membrane protein</topology>
        <orientation evidence="1">Periplasmic side</orientation>
    </subcellularLocation>
</comment>
<evidence type="ECO:0000256" key="10">
    <source>
        <dbReference type="SAM" id="MobiDB-lite"/>
    </source>
</evidence>
<evidence type="ECO:0000256" key="4">
    <source>
        <dbReference type="ARBA" id="ARBA00022475"/>
    </source>
</evidence>
<evidence type="ECO:0000256" key="6">
    <source>
        <dbReference type="ARBA" id="ARBA00022692"/>
    </source>
</evidence>
<feature type="compositionally biased region" description="Low complexity" evidence="10">
    <location>
        <begin position="100"/>
        <end position="116"/>
    </location>
</feature>
<dbReference type="PANTHER" id="PTHR33446:SF2">
    <property type="entry name" value="PROTEIN TONB"/>
    <property type="match status" value="1"/>
</dbReference>
<comment type="caution">
    <text evidence="13">The sequence shown here is derived from an EMBL/GenBank/DDBJ whole genome shotgun (WGS) entry which is preliminary data.</text>
</comment>
<dbReference type="PANTHER" id="PTHR33446">
    <property type="entry name" value="PROTEIN TONB-RELATED"/>
    <property type="match status" value="1"/>
</dbReference>
<feature type="region of interest" description="Disordered" evidence="10">
    <location>
        <begin position="78"/>
        <end position="174"/>
    </location>
</feature>
<dbReference type="GO" id="GO:0055085">
    <property type="term" value="P:transmembrane transport"/>
    <property type="evidence" value="ECO:0007669"/>
    <property type="project" value="InterPro"/>
</dbReference>
<evidence type="ECO:0000256" key="5">
    <source>
        <dbReference type="ARBA" id="ARBA00022519"/>
    </source>
</evidence>
<evidence type="ECO:0000256" key="9">
    <source>
        <dbReference type="ARBA" id="ARBA00023136"/>
    </source>
</evidence>
<keyword evidence="9 11" id="KW-0472">Membrane</keyword>
<keyword evidence="5" id="KW-0997">Cell inner membrane</keyword>
<organism evidence="13 14">
    <name type="scientific">Halomonas organivorans</name>
    <dbReference type="NCBI Taxonomy" id="257772"/>
    <lineage>
        <taxon>Bacteria</taxon>
        <taxon>Pseudomonadati</taxon>
        <taxon>Pseudomonadota</taxon>
        <taxon>Gammaproteobacteria</taxon>
        <taxon>Oceanospirillales</taxon>
        <taxon>Halomonadaceae</taxon>
        <taxon>Halomonas</taxon>
    </lineage>
</organism>
<evidence type="ECO:0000256" key="2">
    <source>
        <dbReference type="ARBA" id="ARBA00006555"/>
    </source>
</evidence>
<accession>A0A7W5BYG3</accession>